<dbReference type="PANTHER" id="PTHR12713:SF5">
    <property type="entry name" value="V-TYPE PROTON ATPASE SUBUNIT G 3"/>
    <property type="match status" value="1"/>
</dbReference>
<dbReference type="Gene3D" id="1.20.5.2950">
    <property type="match status" value="1"/>
</dbReference>
<dbReference type="PANTHER" id="PTHR12713">
    <property type="entry name" value="VACUOLAR ATP SYNTHASE SUBUNIT G"/>
    <property type="match status" value="1"/>
</dbReference>
<protein>
    <recommendedName>
        <fullName evidence="6">V-type proton ATPase subunit G</fullName>
    </recommendedName>
</protein>
<proteinExistence type="inferred from homology"/>
<organism evidence="8 9">
    <name type="scientific">Rousettus aegyptiacus</name>
    <name type="common">Egyptian fruit bat</name>
    <name type="synonym">Pteropus aegyptiacus</name>
    <dbReference type="NCBI Taxonomy" id="9407"/>
    <lineage>
        <taxon>Eukaryota</taxon>
        <taxon>Metazoa</taxon>
        <taxon>Chordata</taxon>
        <taxon>Craniata</taxon>
        <taxon>Vertebrata</taxon>
        <taxon>Euteleostomi</taxon>
        <taxon>Mammalia</taxon>
        <taxon>Eutheria</taxon>
        <taxon>Laurasiatheria</taxon>
        <taxon>Chiroptera</taxon>
        <taxon>Yinpterochiroptera</taxon>
        <taxon>Pteropodoidea</taxon>
        <taxon>Pteropodidae</taxon>
        <taxon>Rousettinae</taxon>
        <taxon>Rousettus</taxon>
    </lineage>
</organism>
<dbReference type="AlphaFoldDB" id="A0A7J8B979"/>
<dbReference type="GO" id="GO:0030672">
    <property type="term" value="C:synaptic vesicle membrane"/>
    <property type="evidence" value="ECO:0007669"/>
    <property type="project" value="TreeGrafter"/>
</dbReference>
<gene>
    <name evidence="8" type="ORF">HJG63_001238</name>
</gene>
<keyword evidence="2 6" id="KW-0813">Transport</keyword>
<comment type="subunit">
    <text evidence="5">V-ATPase is a heteromultimeric enzyme made up of two complexes: the ATP-hydrolytic V1 complex and the proton translocation V0 complex. The V1 complex consists of three catalytic AB heterodimers that form a heterohexamer, three peripheral stalks each consisting of EG heterodimers, one central rotor including subunits D and F, and the regulatory subunits C and H. The proton translocation complex V0 consists of the proton transport subunit a, a ring of proteolipid subunits c9c'', rotary subunit d, subunits e and f, and the accessory subunits ATP6AP1/Ac45 and ATP6AP2/PRR.</text>
</comment>
<evidence type="ECO:0000256" key="3">
    <source>
        <dbReference type="ARBA" id="ARBA00022781"/>
    </source>
</evidence>
<name>A0A7J8B979_ROUAE</name>
<evidence type="ECO:0000256" key="6">
    <source>
        <dbReference type="RuleBase" id="RU364019"/>
    </source>
</evidence>
<dbReference type="Pfam" id="PF03179">
    <property type="entry name" value="V-ATPase_G"/>
    <property type="match status" value="1"/>
</dbReference>
<feature type="compositionally biased region" description="Basic and acidic residues" evidence="7">
    <location>
        <begin position="14"/>
        <end position="29"/>
    </location>
</feature>
<evidence type="ECO:0000313" key="9">
    <source>
        <dbReference type="Proteomes" id="UP000593571"/>
    </source>
</evidence>
<dbReference type="GO" id="GO:0097401">
    <property type="term" value="P:synaptic vesicle lumen acidification"/>
    <property type="evidence" value="ECO:0007669"/>
    <property type="project" value="TreeGrafter"/>
</dbReference>
<dbReference type="Proteomes" id="UP000593571">
    <property type="component" value="Unassembled WGS sequence"/>
</dbReference>
<feature type="region of interest" description="Disordered" evidence="7">
    <location>
        <begin position="1"/>
        <end position="45"/>
    </location>
</feature>
<keyword evidence="4 6" id="KW-0406">Ion transport</keyword>
<comment type="similarity">
    <text evidence="1 6">Belongs to the V-ATPase G subunit family.</text>
</comment>
<evidence type="ECO:0000256" key="1">
    <source>
        <dbReference type="ARBA" id="ARBA00010066"/>
    </source>
</evidence>
<evidence type="ECO:0000313" key="8">
    <source>
        <dbReference type="EMBL" id="KAF6395029.1"/>
    </source>
</evidence>
<accession>A0A7J8B979</accession>
<dbReference type="GO" id="GO:0000221">
    <property type="term" value="C:vacuolar proton-transporting V-type ATPase, V1 domain"/>
    <property type="evidence" value="ECO:0007669"/>
    <property type="project" value="TreeGrafter"/>
</dbReference>
<dbReference type="InterPro" id="IPR005124">
    <property type="entry name" value="V-ATPase_G"/>
</dbReference>
<keyword evidence="9" id="KW-1185">Reference proteome</keyword>
<comment type="function">
    <text evidence="6">Subunit of the V1 complex of vacuolar(H+)-ATPase (V-ATPase), a multisubunit enzyme composed of a peripheral complex (V1) that hydrolyzes ATP and a membrane integral complex (V0) that translocates protons. V-ATPase is responsible for acidifying and maintaining the pH of intracellular compartments and in some cell types, is targeted to the plasma membrane, where it is responsible for acidifying the extracellular environment.</text>
</comment>
<evidence type="ECO:0000256" key="4">
    <source>
        <dbReference type="ARBA" id="ARBA00023065"/>
    </source>
</evidence>
<comment type="caution">
    <text evidence="8">The sequence shown here is derived from an EMBL/GenBank/DDBJ whole genome shotgun (WGS) entry which is preliminary data.</text>
</comment>
<evidence type="ECO:0000256" key="2">
    <source>
        <dbReference type="ARBA" id="ARBA00022448"/>
    </source>
</evidence>
<dbReference type="EMBL" id="JACASE010000018">
    <property type="protein sequence ID" value="KAF6395029.1"/>
    <property type="molecule type" value="Genomic_DNA"/>
</dbReference>
<sequence length="124" mass="14009">MASQSQGIHQLLQAEKRAKDKLEDAKKSDGSASRKLKRIKQAKEEAAAEVDQDRMLRDKEFRLRQAKIMGSQSNLSDEIDKQTLEKVKELAGSYNTHVESVLAQVLNMVCDVKPEIHVNYRAAD</sequence>
<dbReference type="GO" id="GO:0016887">
    <property type="term" value="F:ATP hydrolysis activity"/>
    <property type="evidence" value="ECO:0007669"/>
    <property type="project" value="TreeGrafter"/>
</dbReference>
<dbReference type="NCBIfam" id="TIGR01147">
    <property type="entry name" value="V_ATP_synt_G"/>
    <property type="match status" value="1"/>
</dbReference>
<keyword evidence="3 6" id="KW-0375">Hydrogen ion transport</keyword>
<evidence type="ECO:0000256" key="5">
    <source>
        <dbReference type="ARBA" id="ARBA00046696"/>
    </source>
</evidence>
<dbReference type="GO" id="GO:0046961">
    <property type="term" value="F:proton-transporting ATPase activity, rotational mechanism"/>
    <property type="evidence" value="ECO:0007669"/>
    <property type="project" value="InterPro"/>
</dbReference>
<reference evidence="8 9" key="1">
    <citation type="journal article" date="2020" name="Nature">
        <title>Six reference-quality genomes reveal evolution of bat adaptations.</title>
        <authorList>
            <person name="Jebb D."/>
            <person name="Huang Z."/>
            <person name="Pippel M."/>
            <person name="Hughes G.M."/>
            <person name="Lavrichenko K."/>
            <person name="Devanna P."/>
            <person name="Winkler S."/>
            <person name="Jermiin L.S."/>
            <person name="Skirmuntt E.C."/>
            <person name="Katzourakis A."/>
            <person name="Burkitt-Gray L."/>
            <person name="Ray D.A."/>
            <person name="Sullivan K.A.M."/>
            <person name="Roscito J.G."/>
            <person name="Kirilenko B.M."/>
            <person name="Davalos L.M."/>
            <person name="Corthals A.P."/>
            <person name="Power M.L."/>
            <person name="Jones G."/>
            <person name="Ransome R.D."/>
            <person name="Dechmann D.K.N."/>
            <person name="Locatelli A.G."/>
            <person name="Puechmaille S.J."/>
            <person name="Fedrigo O."/>
            <person name="Jarvis E.D."/>
            <person name="Hiller M."/>
            <person name="Vernes S.C."/>
            <person name="Myers E.W."/>
            <person name="Teeling E.C."/>
        </authorList>
    </citation>
    <scope>NUCLEOTIDE SEQUENCE [LARGE SCALE GENOMIC DNA]</scope>
    <source>
        <strain evidence="8">MRouAeg1</strain>
        <tissue evidence="8">Muscle</tissue>
    </source>
</reference>
<evidence type="ECO:0000256" key="7">
    <source>
        <dbReference type="SAM" id="MobiDB-lite"/>
    </source>
</evidence>
<dbReference type="FunFam" id="1.20.5.2950:FF:000001">
    <property type="entry name" value="V-type proton ATPase subunit G"/>
    <property type="match status" value="1"/>
</dbReference>